<dbReference type="Pfam" id="PF00156">
    <property type="entry name" value="Pribosyltran"/>
    <property type="match status" value="1"/>
</dbReference>
<name>A0A444JA99_9BACT</name>
<dbReference type="CDD" id="cd06223">
    <property type="entry name" value="PRTases_typeI"/>
    <property type="match status" value="1"/>
</dbReference>
<dbReference type="SUPFAM" id="SSF53271">
    <property type="entry name" value="PRTase-like"/>
    <property type="match status" value="1"/>
</dbReference>
<sequence>TKARSSFLYQEPISSLLLQLKFNHNLTGLASLAALTKETPALVDLNKPDLILPIPLHIQRLRERGFNQSLLLARACFPEWRKKIRFDLLRRNRHTVPQTRLSGTARRNNLHQAFSLEKPDHVQEVKGKNILLVDDVFTTGSTLHECAKVLLEAGAGEIEAFTVARSGAAGTGGRPVSHR</sequence>
<comment type="caution">
    <text evidence="3">The sequence shown here is derived from an EMBL/GenBank/DDBJ whole genome shotgun (WGS) entry which is preliminary data.</text>
</comment>
<accession>A0A444JA99</accession>
<feature type="domain" description="Phosphoribosyltransferase" evidence="2">
    <location>
        <begin position="107"/>
        <end position="167"/>
    </location>
</feature>
<feature type="non-terminal residue" evidence="3">
    <location>
        <position position="1"/>
    </location>
</feature>
<keyword evidence="4" id="KW-1185">Reference proteome</keyword>
<evidence type="ECO:0000256" key="1">
    <source>
        <dbReference type="ARBA" id="ARBA00008007"/>
    </source>
</evidence>
<dbReference type="InterPro" id="IPR000836">
    <property type="entry name" value="PRTase_dom"/>
</dbReference>
<dbReference type="InterPro" id="IPR051910">
    <property type="entry name" value="ComF/GntX_DNA_util-trans"/>
</dbReference>
<reference evidence="3 4" key="1">
    <citation type="submission" date="2017-01" db="EMBL/GenBank/DDBJ databases">
        <title>The cable genome- insights into the physiology and evolution of filamentous bacteria capable of sulfide oxidation via long distance electron transfer.</title>
        <authorList>
            <person name="Schreiber L."/>
            <person name="Bjerg J.T."/>
            <person name="Boggild A."/>
            <person name="Van De Vossenberg J."/>
            <person name="Meysman F."/>
            <person name="Nielsen L.P."/>
            <person name="Schramm A."/>
            <person name="Kjeldsen K.U."/>
        </authorList>
    </citation>
    <scope>NUCLEOTIDE SEQUENCE [LARGE SCALE GENOMIC DNA]</scope>
    <source>
        <strain evidence="3">A5</strain>
    </source>
</reference>
<gene>
    <name evidence="3" type="ORF">VU01_14243</name>
</gene>
<dbReference type="EMBL" id="MTKS01000424">
    <property type="protein sequence ID" value="RWX49947.1"/>
    <property type="molecule type" value="Genomic_DNA"/>
</dbReference>
<dbReference type="Gene3D" id="3.40.50.2020">
    <property type="match status" value="1"/>
</dbReference>
<dbReference type="PANTHER" id="PTHR47505">
    <property type="entry name" value="DNA UTILIZATION PROTEIN YHGH"/>
    <property type="match status" value="1"/>
</dbReference>
<dbReference type="AlphaFoldDB" id="A0A444JA99"/>
<organism evidence="3 4">
    <name type="scientific">Candidatus Electrothrix marina</name>
    <dbReference type="NCBI Taxonomy" id="1859130"/>
    <lineage>
        <taxon>Bacteria</taxon>
        <taxon>Pseudomonadati</taxon>
        <taxon>Thermodesulfobacteriota</taxon>
        <taxon>Desulfobulbia</taxon>
        <taxon>Desulfobulbales</taxon>
        <taxon>Desulfobulbaceae</taxon>
        <taxon>Candidatus Electrothrix</taxon>
    </lineage>
</organism>
<evidence type="ECO:0000259" key="2">
    <source>
        <dbReference type="Pfam" id="PF00156"/>
    </source>
</evidence>
<dbReference type="InterPro" id="IPR029057">
    <property type="entry name" value="PRTase-like"/>
</dbReference>
<proteinExistence type="inferred from homology"/>
<dbReference type="PANTHER" id="PTHR47505:SF1">
    <property type="entry name" value="DNA UTILIZATION PROTEIN YHGH"/>
    <property type="match status" value="1"/>
</dbReference>
<comment type="similarity">
    <text evidence="1">Belongs to the ComF/GntX family.</text>
</comment>
<protein>
    <submittedName>
        <fullName evidence="3">ComF family protein</fullName>
    </submittedName>
</protein>
<evidence type="ECO:0000313" key="3">
    <source>
        <dbReference type="EMBL" id="RWX49947.1"/>
    </source>
</evidence>
<evidence type="ECO:0000313" key="4">
    <source>
        <dbReference type="Proteomes" id="UP000288892"/>
    </source>
</evidence>
<dbReference type="Proteomes" id="UP000288892">
    <property type="component" value="Unassembled WGS sequence"/>
</dbReference>